<organism evidence="1 2">
    <name type="scientific">Candidatus Magnetoglobus multicellularis str. Araruama</name>
    <dbReference type="NCBI Taxonomy" id="890399"/>
    <lineage>
        <taxon>Bacteria</taxon>
        <taxon>Pseudomonadati</taxon>
        <taxon>Thermodesulfobacteriota</taxon>
        <taxon>Desulfobacteria</taxon>
        <taxon>Desulfobacterales</taxon>
        <taxon>Desulfobacteraceae</taxon>
        <taxon>Candidatus Magnetoglobus</taxon>
    </lineage>
</organism>
<accession>A0A1V1P2P3</accession>
<comment type="caution">
    <text evidence="1">The sequence shown here is derived from an EMBL/GenBank/DDBJ whole genome shotgun (WGS) entry which is preliminary data.</text>
</comment>
<protein>
    <submittedName>
        <fullName evidence="1">Uncharacterized protein</fullName>
    </submittedName>
</protein>
<sequence>MNIKFKELKELENNRFISNEDKRIACKRFLSNFSKQNPFSNEDDHMRSYAKKKLHIGKIIIQILYLEHSPIASA</sequence>
<name>A0A1V1P2P3_9BACT</name>
<reference evidence="2" key="1">
    <citation type="submission" date="2012-11" db="EMBL/GenBank/DDBJ databases">
        <authorList>
            <person name="Lucero-Rivera Y.E."/>
            <person name="Tovar-Ramirez D."/>
        </authorList>
    </citation>
    <scope>NUCLEOTIDE SEQUENCE [LARGE SCALE GENOMIC DNA]</scope>
    <source>
        <strain evidence="2">Araruama</strain>
    </source>
</reference>
<gene>
    <name evidence="1" type="ORF">OMM_09917</name>
</gene>
<dbReference type="Proteomes" id="UP000189670">
    <property type="component" value="Unassembled WGS sequence"/>
</dbReference>
<dbReference type="EMBL" id="ATBP01000749">
    <property type="protein sequence ID" value="ETR69063.1"/>
    <property type="molecule type" value="Genomic_DNA"/>
</dbReference>
<dbReference type="AlphaFoldDB" id="A0A1V1P2P3"/>
<proteinExistence type="predicted"/>
<evidence type="ECO:0000313" key="2">
    <source>
        <dbReference type="Proteomes" id="UP000189670"/>
    </source>
</evidence>
<evidence type="ECO:0000313" key="1">
    <source>
        <dbReference type="EMBL" id="ETR69063.1"/>
    </source>
</evidence>